<evidence type="ECO:0000313" key="4">
    <source>
        <dbReference type="EMBL" id="MPC77958.1"/>
    </source>
</evidence>
<dbReference type="SUPFAM" id="SSF52161">
    <property type="entry name" value="Ribosomal protein L13"/>
    <property type="match status" value="1"/>
</dbReference>
<dbReference type="GO" id="GO:0003735">
    <property type="term" value="F:structural constituent of ribosome"/>
    <property type="evidence" value="ECO:0007669"/>
    <property type="project" value="InterPro"/>
</dbReference>
<sequence>MTPTDDSGDHVVVINSRDIAFPGDEWEKRVYFHHTGYAGGATWTLAWQLHEADPTMVRMAYPLHTECHYHLC</sequence>
<dbReference type="OrthoDB" id="274622at2759"/>
<reference evidence="4 5" key="1">
    <citation type="submission" date="2019-05" db="EMBL/GenBank/DDBJ databases">
        <title>Another draft genome of Portunus trituberculatus and its Hox gene families provides insights of decapod evolution.</title>
        <authorList>
            <person name="Jeong J.-H."/>
            <person name="Song I."/>
            <person name="Kim S."/>
            <person name="Choi T."/>
            <person name="Kim D."/>
            <person name="Ryu S."/>
            <person name="Kim W."/>
        </authorList>
    </citation>
    <scope>NUCLEOTIDE SEQUENCE [LARGE SCALE GENOMIC DNA]</scope>
    <source>
        <tissue evidence="4">Muscle</tissue>
    </source>
</reference>
<comment type="similarity">
    <text evidence="1">Belongs to the universal ribosomal protein uL13 family.</text>
</comment>
<evidence type="ECO:0000256" key="3">
    <source>
        <dbReference type="ARBA" id="ARBA00023274"/>
    </source>
</evidence>
<keyword evidence="5" id="KW-1185">Reference proteome</keyword>
<dbReference type="Proteomes" id="UP000324222">
    <property type="component" value="Unassembled WGS sequence"/>
</dbReference>
<keyword evidence="2 4" id="KW-0689">Ribosomal protein</keyword>
<evidence type="ECO:0000256" key="1">
    <source>
        <dbReference type="ARBA" id="ARBA00006227"/>
    </source>
</evidence>
<gene>
    <name evidence="4" type="primary">mRpL13</name>
    <name evidence="4" type="ORF">E2C01_072428</name>
</gene>
<dbReference type="CDD" id="cd00392">
    <property type="entry name" value="Ribosomal_L13"/>
    <property type="match status" value="1"/>
</dbReference>
<evidence type="ECO:0000256" key="2">
    <source>
        <dbReference type="ARBA" id="ARBA00022980"/>
    </source>
</evidence>
<dbReference type="InterPro" id="IPR005822">
    <property type="entry name" value="Ribosomal_uL13"/>
</dbReference>
<dbReference type="GO" id="GO:1990904">
    <property type="term" value="C:ribonucleoprotein complex"/>
    <property type="evidence" value="ECO:0007669"/>
    <property type="project" value="UniProtKB-KW"/>
</dbReference>
<protein>
    <submittedName>
        <fullName evidence="4">39S ribosomal protein L13, mitochondrial</fullName>
    </submittedName>
</protein>
<comment type="caution">
    <text evidence="4">The sequence shown here is derived from an EMBL/GenBank/DDBJ whole genome shotgun (WGS) entry which is preliminary data.</text>
</comment>
<evidence type="ECO:0000313" key="5">
    <source>
        <dbReference type="Proteomes" id="UP000324222"/>
    </source>
</evidence>
<dbReference type="InterPro" id="IPR036899">
    <property type="entry name" value="Ribosomal_uL13_sf"/>
</dbReference>
<dbReference type="AlphaFoldDB" id="A0A5B7IAP9"/>
<dbReference type="Pfam" id="PF00572">
    <property type="entry name" value="Ribosomal_L13"/>
    <property type="match status" value="1"/>
</dbReference>
<dbReference type="GO" id="GO:0006412">
    <property type="term" value="P:translation"/>
    <property type="evidence" value="ECO:0007669"/>
    <property type="project" value="InterPro"/>
</dbReference>
<name>A0A5B7IAP9_PORTR</name>
<keyword evidence="3" id="KW-0687">Ribonucleoprotein</keyword>
<dbReference type="Gene3D" id="3.90.1180.10">
    <property type="entry name" value="Ribosomal protein L13"/>
    <property type="match status" value="1"/>
</dbReference>
<organism evidence="4 5">
    <name type="scientific">Portunus trituberculatus</name>
    <name type="common">Swimming crab</name>
    <name type="synonym">Neptunus trituberculatus</name>
    <dbReference type="NCBI Taxonomy" id="210409"/>
    <lineage>
        <taxon>Eukaryota</taxon>
        <taxon>Metazoa</taxon>
        <taxon>Ecdysozoa</taxon>
        <taxon>Arthropoda</taxon>
        <taxon>Crustacea</taxon>
        <taxon>Multicrustacea</taxon>
        <taxon>Malacostraca</taxon>
        <taxon>Eumalacostraca</taxon>
        <taxon>Eucarida</taxon>
        <taxon>Decapoda</taxon>
        <taxon>Pleocyemata</taxon>
        <taxon>Brachyura</taxon>
        <taxon>Eubrachyura</taxon>
        <taxon>Portunoidea</taxon>
        <taxon>Portunidae</taxon>
        <taxon>Portuninae</taxon>
        <taxon>Portunus</taxon>
    </lineage>
</organism>
<proteinExistence type="inferred from homology"/>
<dbReference type="EMBL" id="VSRR010047196">
    <property type="protein sequence ID" value="MPC77958.1"/>
    <property type="molecule type" value="Genomic_DNA"/>
</dbReference>
<accession>A0A5B7IAP9</accession>
<dbReference type="GO" id="GO:0005840">
    <property type="term" value="C:ribosome"/>
    <property type="evidence" value="ECO:0007669"/>
    <property type="project" value="UniProtKB-KW"/>
</dbReference>